<evidence type="ECO:0000256" key="13">
    <source>
        <dbReference type="PROSITE-ProRule" id="PRU00267"/>
    </source>
</evidence>
<keyword evidence="3" id="KW-0678">Repressor</keyword>
<keyword evidence="6" id="KW-0805">Transcription regulation</keyword>
<evidence type="ECO:0000256" key="1">
    <source>
        <dbReference type="ARBA" id="ARBA00004123"/>
    </source>
</evidence>
<evidence type="ECO:0000256" key="7">
    <source>
        <dbReference type="ARBA" id="ARBA00023125"/>
    </source>
</evidence>
<gene>
    <name evidence="17" type="ORF">ACJMK2_015481</name>
</gene>
<dbReference type="GO" id="GO:0005634">
    <property type="term" value="C:nucleus"/>
    <property type="evidence" value="ECO:0007669"/>
    <property type="project" value="UniProtKB-SubCell"/>
</dbReference>
<organism evidence="17 18">
    <name type="scientific">Sinanodonta woodiana</name>
    <name type="common">Chinese pond mussel</name>
    <name type="synonym">Anodonta woodiana</name>
    <dbReference type="NCBI Taxonomy" id="1069815"/>
    <lineage>
        <taxon>Eukaryota</taxon>
        <taxon>Metazoa</taxon>
        <taxon>Spiralia</taxon>
        <taxon>Lophotrochozoa</taxon>
        <taxon>Mollusca</taxon>
        <taxon>Bivalvia</taxon>
        <taxon>Autobranchia</taxon>
        <taxon>Heteroconchia</taxon>
        <taxon>Palaeoheterodonta</taxon>
        <taxon>Unionida</taxon>
        <taxon>Unionoidea</taxon>
        <taxon>Unionidae</taxon>
        <taxon>Unioninae</taxon>
        <taxon>Sinanodonta</taxon>
    </lineage>
</organism>
<dbReference type="PANTHER" id="PTHR15499:SF3">
    <property type="entry name" value="HMG BOX-CONTAINING PROTEIN 1"/>
    <property type="match status" value="1"/>
</dbReference>
<dbReference type="Gene3D" id="1.10.30.10">
    <property type="entry name" value="High mobility group box domain"/>
    <property type="match status" value="1"/>
</dbReference>
<dbReference type="SMART" id="SM00398">
    <property type="entry name" value="HMG"/>
    <property type="match status" value="1"/>
</dbReference>
<evidence type="ECO:0000256" key="8">
    <source>
        <dbReference type="ARBA" id="ARBA00023163"/>
    </source>
</evidence>
<evidence type="ECO:0000259" key="15">
    <source>
        <dbReference type="PROSITE" id="PS50118"/>
    </source>
</evidence>
<dbReference type="GO" id="GO:0003677">
    <property type="term" value="F:DNA binding"/>
    <property type="evidence" value="ECO:0007669"/>
    <property type="project" value="UniProtKB-UniRule"/>
</dbReference>
<feature type="region of interest" description="Disordered" evidence="14">
    <location>
        <begin position="162"/>
        <end position="191"/>
    </location>
</feature>
<sequence length="259" mass="30086">MEWPDSLWQAAETLAEKEELSLSASRGRGQKDQNLAPSLVMEGLMVLKLFEYKLNNMAMPQLEIHFGLERVRVKSGSLQPTILLVRCQLDHPFFVRDKGWSSYHPIATNQHFGIPCNELLVNDVCLPPGELSFGRYCTTMKDFTFEDTNAVIALESMKRRKEPDSSLRYSHCSPTKSKRLTKGEPKPKRPMNGFMLFAKELRMEYSHQYPNKDNRTISVMLGEKWRAMSDDKKLLYGERARVMAEEQKKIHPDCWKRKR</sequence>
<evidence type="ECO:0000256" key="14">
    <source>
        <dbReference type="SAM" id="MobiDB-lite"/>
    </source>
</evidence>
<keyword evidence="4" id="KW-0879">Wnt signaling pathway</keyword>
<dbReference type="SUPFAM" id="SSF47095">
    <property type="entry name" value="HMG-box"/>
    <property type="match status" value="1"/>
</dbReference>
<feature type="DNA-binding region" description="HMG box" evidence="13">
    <location>
        <begin position="187"/>
        <end position="255"/>
    </location>
</feature>
<dbReference type="PANTHER" id="PTHR15499">
    <property type="entry name" value="HMG BOX-CONTAINING PROTEIN 1"/>
    <property type="match status" value="1"/>
</dbReference>
<comment type="subcellular location">
    <subcellularLocation>
        <location evidence="1">Nucleus</location>
    </subcellularLocation>
</comment>
<protein>
    <recommendedName>
        <fullName evidence="2">HMG box-containing protein 1</fullName>
    </recommendedName>
    <alternativeName>
        <fullName evidence="12">HMG box transcription factor 1</fullName>
    </alternativeName>
    <alternativeName>
        <fullName evidence="11">High mobility group box transcription factor 1</fullName>
    </alternativeName>
</protein>
<dbReference type="PROSITE" id="PS51148">
    <property type="entry name" value="AXH"/>
    <property type="match status" value="1"/>
</dbReference>
<dbReference type="InterPro" id="IPR009071">
    <property type="entry name" value="HMG_box_dom"/>
</dbReference>
<evidence type="ECO:0000313" key="18">
    <source>
        <dbReference type="Proteomes" id="UP001634394"/>
    </source>
</evidence>
<keyword evidence="9 13" id="KW-0539">Nucleus</keyword>
<dbReference type="EMBL" id="JBJQND010000015">
    <property type="protein sequence ID" value="KAL3851772.1"/>
    <property type="molecule type" value="Genomic_DNA"/>
</dbReference>
<dbReference type="SUPFAM" id="SSF102031">
    <property type="entry name" value="AXH domain"/>
    <property type="match status" value="1"/>
</dbReference>
<dbReference type="InterPro" id="IPR036096">
    <property type="entry name" value="Ataxin_AXH_dom_sf"/>
</dbReference>
<dbReference type="Pfam" id="PF00505">
    <property type="entry name" value="HMG_box"/>
    <property type="match status" value="1"/>
</dbReference>
<keyword evidence="18" id="KW-1185">Reference proteome</keyword>
<dbReference type="GO" id="GO:0016055">
    <property type="term" value="P:Wnt signaling pathway"/>
    <property type="evidence" value="ECO:0007669"/>
    <property type="project" value="UniProtKB-KW"/>
</dbReference>
<evidence type="ECO:0000256" key="10">
    <source>
        <dbReference type="ARBA" id="ARBA00025095"/>
    </source>
</evidence>
<dbReference type="PROSITE" id="PS50118">
    <property type="entry name" value="HMG_BOX_2"/>
    <property type="match status" value="1"/>
</dbReference>
<evidence type="ECO:0000259" key="16">
    <source>
        <dbReference type="PROSITE" id="PS51148"/>
    </source>
</evidence>
<evidence type="ECO:0000313" key="17">
    <source>
        <dbReference type="EMBL" id="KAL3851772.1"/>
    </source>
</evidence>
<keyword evidence="7 13" id="KW-0238">DNA-binding</keyword>
<dbReference type="Proteomes" id="UP001634394">
    <property type="component" value="Unassembled WGS sequence"/>
</dbReference>
<accession>A0ABD3URI7</accession>
<reference evidence="17 18" key="1">
    <citation type="submission" date="2024-11" db="EMBL/GenBank/DDBJ databases">
        <title>Chromosome-level genome assembly of the freshwater bivalve Anodonta woodiana.</title>
        <authorList>
            <person name="Chen X."/>
        </authorList>
    </citation>
    <scope>NUCLEOTIDE SEQUENCE [LARGE SCALE GENOMIC DNA]</scope>
    <source>
        <strain evidence="17">MN2024</strain>
        <tissue evidence="17">Gills</tissue>
    </source>
</reference>
<dbReference type="InterPro" id="IPR039655">
    <property type="entry name" value="HBP1"/>
</dbReference>
<name>A0ABD3URI7_SINWO</name>
<feature type="domain" description="AXH" evidence="16">
    <location>
        <begin position="1"/>
        <end position="136"/>
    </location>
</feature>
<comment type="caution">
    <text evidence="17">The sequence shown here is derived from an EMBL/GenBank/DDBJ whole genome shotgun (WGS) entry which is preliminary data.</text>
</comment>
<evidence type="ECO:0000256" key="6">
    <source>
        <dbReference type="ARBA" id="ARBA00023015"/>
    </source>
</evidence>
<evidence type="ECO:0000256" key="4">
    <source>
        <dbReference type="ARBA" id="ARBA00022687"/>
    </source>
</evidence>
<feature type="domain" description="HMG box" evidence="15">
    <location>
        <begin position="187"/>
        <end position="255"/>
    </location>
</feature>
<keyword evidence="5" id="KW-0832">Ubl conjugation</keyword>
<dbReference type="Pfam" id="PF08517">
    <property type="entry name" value="AXH"/>
    <property type="match status" value="1"/>
</dbReference>
<dbReference type="InterPro" id="IPR003652">
    <property type="entry name" value="Ataxin_AXH_dom"/>
</dbReference>
<dbReference type="AlphaFoldDB" id="A0ABD3URI7"/>
<keyword evidence="8" id="KW-0804">Transcription</keyword>
<proteinExistence type="predicted"/>
<evidence type="ECO:0000256" key="12">
    <source>
        <dbReference type="ARBA" id="ARBA00030708"/>
    </source>
</evidence>
<evidence type="ECO:0000256" key="2">
    <source>
        <dbReference type="ARBA" id="ARBA00017229"/>
    </source>
</evidence>
<evidence type="ECO:0000256" key="11">
    <source>
        <dbReference type="ARBA" id="ARBA00030026"/>
    </source>
</evidence>
<evidence type="ECO:0000256" key="5">
    <source>
        <dbReference type="ARBA" id="ARBA00022843"/>
    </source>
</evidence>
<evidence type="ECO:0000256" key="9">
    <source>
        <dbReference type="ARBA" id="ARBA00023242"/>
    </source>
</evidence>
<dbReference type="InterPro" id="IPR036910">
    <property type="entry name" value="HMG_box_dom_sf"/>
</dbReference>
<evidence type="ECO:0000256" key="3">
    <source>
        <dbReference type="ARBA" id="ARBA00022491"/>
    </source>
</evidence>
<comment type="function">
    <text evidence="10">Transcriptional repressor that binds to the promoter region of target genes. Plays a role in the regulation of the cell cycle and of the Wnt pathway. Binds preferentially to the sequence 5'-TTCATTCATTCA-3'. Binding to the histone H1.0 promoter is enhanced by interaction with RB1. Disrupts the interaction between DNA and TCF4.</text>
</comment>
<dbReference type="SMART" id="SM00536">
    <property type="entry name" value="AXH"/>
    <property type="match status" value="1"/>
</dbReference>